<protein>
    <recommendedName>
        <fullName evidence="1">non-specific serine/threonine protein kinase</fullName>
        <ecNumber evidence="1">2.7.11.1</ecNumber>
    </recommendedName>
</protein>
<keyword evidence="6 9" id="KW-0067">ATP-binding</keyword>
<comment type="catalytic activity">
    <reaction evidence="7">
        <text>L-threonyl-[protein] + ATP = O-phospho-L-threonyl-[protein] + ADP + H(+)</text>
        <dbReference type="Rhea" id="RHEA:46608"/>
        <dbReference type="Rhea" id="RHEA-COMP:11060"/>
        <dbReference type="Rhea" id="RHEA-COMP:11605"/>
        <dbReference type="ChEBI" id="CHEBI:15378"/>
        <dbReference type="ChEBI" id="CHEBI:30013"/>
        <dbReference type="ChEBI" id="CHEBI:30616"/>
        <dbReference type="ChEBI" id="CHEBI:61977"/>
        <dbReference type="ChEBI" id="CHEBI:456216"/>
        <dbReference type="EC" id="2.7.11.1"/>
    </reaction>
</comment>
<dbReference type="STRING" id="869754.A0A1A0H770"/>
<dbReference type="GO" id="GO:0005524">
    <property type="term" value="F:ATP binding"/>
    <property type="evidence" value="ECO:0007669"/>
    <property type="project" value="UniProtKB-UniRule"/>
</dbReference>
<reference evidence="12 13" key="1">
    <citation type="submission" date="2016-05" db="EMBL/GenBank/DDBJ databases">
        <title>Comparative genomics of biotechnologically important yeasts.</title>
        <authorList>
            <consortium name="DOE Joint Genome Institute"/>
            <person name="Riley R."/>
            <person name="Haridas S."/>
            <person name="Wolfe K.H."/>
            <person name="Lopes M.R."/>
            <person name="Hittinger C.T."/>
            <person name="Goker M."/>
            <person name="Salamov A."/>
            <person name="Wisecaver J."/>
            <person name="Long T.M."/>
            <person name="Aerts A.L."/>
            <person name="Barry K."/>
            <person name="Choi C."/>
            <person name="Clum A."/>
            <person name="Coughlan A.Y."/>
            <person name="Deshpande S."/>
            <person name="Douglass A.P."/>
            <person name="Hanson S.J."/>
            <person name="Klenk H.-P."/>
            <person name="LaButti K."/>
            <person name="Lapidus A."/>
            <person name="Lindquist E."/>
            <person name="Lipzen A."/>
            <person name="Meier-kolthoff J.P."/>
            <person name="Ohm R.A."/>
            <person name="Otillar R.P."/>
            <person name="Pangilinan J."/>
            <person name="Peng Y."/>
            <person name="Rokas A."/>
            <person name="Rosa C.A."/>
            <person name="Scheuner C."/>
            <person name="Sibirny A.A."/>
            <person name="Slot J.C."/>
            <person name="Stielow J.B."/>
            <person name="Sun H."/>
            <person name="Kurtzman C.P."/>
            <person name="Blackwell M."/>
            <person name="Grigoriev I.V."/>
            <person name="Jeffries T.W."/>
        </authorList>
    </citation>
    <scope>NUCLEOTIDE SEQUENCE [LARGE SCALE GENOMIC DNA]</scope>
    <source>
        <strain evidence="12 13">NRRL YB-4993</strain>
    </source>
</reference>
<feature type="binding site" evidence="9">
    <location>
        <position position="162"/>
    </location>
    <ligand>
        <name>ATP</name>
        <dbReference type="ChEBI" id="CHEBI:30616"/>
    </ligand>
</feature>
<keyword evidence="5 12" id="KW-0418">Kinase</keyword>
<dbReference type="GeneID" id="30030850"/>
<dbReference type="PANTHER" id="PTHR24343:SF137">
    <property type="entry name" value="SERINE_THREONINE-PROTEIN KINASE HRK1"/>
    <property type="match status" value="1"/>
</dbReference>
<evidence type="ECO:0000256" key="4">
    <source>
        <dbReference type="ARBA" id="ARBA00022741"/>
    </source>
</evidence>
<dbReference type="PROSITE" id="PS00107">
    <property type="entry name" value="PROTEIN_KINASE_ATP"/>
    <property type="match status" value="1"/>
</dbReference>
<evidence type="ECO:0000256" key="7">
    <source>
        <dbReference type="ARBA" id="ARBA00047899"/>
    </source>
</evidence>
<dbReference type="PANTHER" id="PTHR24343">
    <property type="entry name" value="SERINE/THREONINE KINASE"/>
    <property type="match status" value="1"/>
</dbReference>
<evidence type="ECO:0000313" key="12">
    <source>
        <dbReference type="EMBL" id="OBA19939.1"/>
    </source>
</evidence>
<dbReference type="InterPro" id="IPR008271">
    <property type="entry name" value="Ser/Thr_kinase_AS"/>
</dbReference>
<keyword evidence="4 9" id="KW-0547">Nucleotide-binding</keyword>
<comment type="catalytic activity">
    <reaction evidence="8">
        <text>L-seryl-[protein] + ATP = O-phospho-L-seryl-[protein] + ADP + H(+)</text>
        <dbReference type="Rhea" id="RHEA:17989"/>
        <dbReference type="Rhea" id="RHEA-COMP:9863"/>
        <dbReference type="Rhea" id="RHEA-COMP:11604"/>
        <dbReference type="ChEBI" id="CHEBI:15378"/>
        <dbReference type="ChEBI" id="CHEBI:29999"/>
        <dbReference type="ChEBI" id="CHEBI:30616"/>
        <dbReference type="ChEBI" id="CHEBI:83421"/>
        <dbReference type="ChEBI" id="CHEBI:456216"/>
        <dbReference type="EC" id="2.7.11.1"/>
    </reaction>
</comment>
<dbReference type="Gene3D" id="1.10.510.10">
    <property type="entry name" value="Transferase(Phosphotransferase) domain 1"/>
    <property type="match status" value="1"/>
</dbReference>
<keyword evidence="2" id="KW-0723">Serine/threonine-protein kinase</keyword>
<evidence type="ECO:0000256" key="3">
    <source>
        <dbReference type="ARBA" id="ARBA00022679"/>
    </source>
</evidence>
<feature type="region of interest" description="Disordered" evidence="10">
    <location>
        <begin position="1"/>
        <end position="43"/>
    </location>
</feature>
<dbReference type="EC" id="2.7.11.1" evidence="1"/>
<dbReference type="RefSeq" id="XP_018710464.1">
    <property type="nucleotide sequence ID" value="XM_018857874.1"/>
</dbReference>
<sequence length="546" mass="61851">MPNDKKPHRSFKDIFRSSSPLNSLKVPSPGNIPQSDSAQSHRFFLRGRDSKGSYLSQSSTNSIKSLNVNLSSGDSTPDKSRGHEKKKKSFLESHLRLKRFFKILHSRDHVDLPKTKSSCELPSLTSRLAEKYDIGRLIGTGASGSVNLINDRHDFSKTYALKKFRTKLRSENEQDYLRKVRNEFLVGKHLSHQNLIHTIELFQENSDSSTSSEYYIVMEYCPYDFFNLVMSGLMKYDEICCYFKQIVNGVQHLHHSGIAHRDLKLDNCVVDKNGILKLIDFGSASQFKKSIEETPASPNDIMLDSTHKLILVKGIVGSDPYLSPEIFLSTSEVGYDARLADVWSIAIIFCCMVLKRFPWKLPRAADPSYRAFAGVNNMNEPLSEQDMLLSKTEELNVNKEAIPRYGPERLLRILPPHSRNLIASMLKIDTKERAFIEDVANDKFFRSIDFCHLVEETKIPAEIEIDAEPKKDALVAETDLDPAEPSAREPLSTETLVGAKSDEQSLSVSQIVKAQNHKHHLVTEKDLQKINSEKDRLKRAKEAGIA</sequence>
<feature type="domain" description="Protein kinase" evidence="11">
    <location>
        <begin position="132"/>
        <end position="445"/>
    </location>
</feature>
<dbReference type="SMART" id="SM00220">
    <property type="entry name" value="S_TKc"/>
    <property type="match status" value="1"/>
</dbReference>
<dbReference type="AlphaFoldDB" id="A0A1A0H770"/>
<dbReference type="PROSITE" id="PS50011">
    <property type="entry name" value="PROTEIN_KINASE_DOM"/>
    <property type="match status" value="1"/>
</dbReference>
<evidence type="ECO:0000256" key="10">
    <source>
        <dbReference type="SAM" id="MobiDB-lite"/>
    </source>
</evidence>
<name>A0A1A0H770_9ASCO</name>
<dbReference type="PROSITE" id="PS00108">
    <property type="entry name" value="PROTEIN_KINASE_ST"/>
    <property type="match status" value="1"/>
</dbReference>
<comment type="caution">
    <text evidence="12">The sequence shown here is derived from an EMBL/GenBank/DDBJ whole genome shotgun (WGS) entry which is preliminary data.</text>
</comment>
<feature type="compositionally biased region" description="Polar residues" evidence="10">
    <location>
        <begin position="65"/>
        <end position="75"/>
    </location>
</feature>
<keyword evidence="3" id="KW-0808">Transferase</keyword>
<dbReference type="InterPro" id="IPR011009">
    <property type="entry name" value="Kinase-like_dom_sf"/>
</dbReference>
<dbReference type="InterPro" id="IPR017441">
    <property type="entry name" value="Protein_kinase_ATP_BS"/>
</dbReference>
<dbReference type="SUPFAM" id="SSF56112">
    <property type="entry name" value="Protein kinase-like (PK-like)"/>
    <property type="match status" value="1"/>
</dbReference>
<evidence type="ECO:0000256" key="1">
    <source>
        <dbReference type="ARBA" id="ARBA00012513"/>
    </source>
</evidence>
<dbReference type="GO" id="GO:0004674">
    <property type="term" value="F:protein serine/threonine kinase activity"/>
    <property type="evidence" value="ECO:0007669"/>
    <property type="project" value="UniProtKB-KW"/>
</dbReference>
<evidence type="ECO:0000256" key="2">
    <source>
        <dbReference type="ARBA" id="ARBA00022527"/>
    </source>
</evidence>
<dbReference type="Pfam" id="PF00069">
    <property type="entry name" value="Pkinase"/>
    <property type="match status" value="1"/>
</dbReference>
<dbReference type="OrthoDB" id="6513151at2759"/>
<feature type="region of interest" description="Disordered" evidence="10">
    <location>
        <begin position="480"/>
        <end position="500"/>
    </location>
</feature>
<dbReference type="GO" id="GO:0030447">
    <property type="term" value="P:filamentous growth"/>
    <property type="evidence" value="ECO:0007669"/>
    <property type="project" value="UniProtKB-ARBA"/>
</dbReference>
<dbReference type="EMBL" id="LXTC01000005">
    <property type="protein sequence ID" value="OBA19939.1"/>
    <property type="molecule type" value="Genomic_DNA"/>
</dbReference>
<dbReference type="GO" id="GO:0005829">
    <property type="term" value="C:cytosol"/>
    <property type="evidence" value="ECO:0007669"/>
    <property type="project" value="TreeGrafter"/>
</dbReference>
<organism evidence="12 13">
    <name type="scientific">Metschnikowia bicuspidata var. bicuspidata NRRL YB-4993</name>
    <dbReference type="NCBI Taxonomy" id="869754"/>
    <lineage>
        <taxon>Eukaryota</taxon>
        <taxon>Fungi</taxon>
        <taxon>Dikarya</taxon>
        <taxon>Ascomycota</taxon>
        <taxon>Saccharomycotina</taxon>
        <taxon>Pichiomycetes</taxon>
        <taxon>Metschnikowiaceae</taxon>
        <taxon>Metschnikowia</taxon>
    </lineage>
</organism>
<evidence type="ECO:0000256" key="8">
    <source>
        <dbReference type="ARBA" id="ARBA00048679"/>
    </source>
</evidence>
<evidence type="ECO:0000256" key="5">
    <source>
        <dbReference type="ARBA" id="ARBA00022777"/>
    </source>
</evidence>
<evidence type="ECO:0000256" key="9">
    <source>
        <dbReference type="PROSITE-ProRule" id="PRU10141"/>
    </source>
</evidence>
<feature type="region of interest" description="Disordered" evidence="10">
    <location>
        <begin position="65"/>
        <end position="89"/>
    </location>
</feature>
<evidence type="ECO:0000313" key="13">
    <source>
        <dbReference type="Proteomes" id="UP000092555"/>
    </source>
</evidence>
<proteinExistence type="predicted"/>
<gene>
    <name evidence="12" type="ORF">METBIDRAFT_45074</name>
</gene>
<evidence type="ECO:0000259" key="11">
    <source>
        <dbReference type="PROSITE" id="PS50011"/>
    </source>
</evidence>
<evidence type="ECO:0000256" key="6">
    <source>
        <dbReference type="ARBA" id="ARBA00022840"/>
    </source>
</evidence>
<keyword evidence="13" id="KW-1185">Reference proteome</keyword>
<dbReference type="InterPro" id="IPR000719">
    <property type="entry name" value="Prot_kinase_dom"/>
</dbReference>
<feature type="compositionally biased region" description="Polar residues" evidence="10">
    <location>
        <begin position="31"/>
        <end position="40"/>
    </location>
</feature>
<accession>A0A1A0H770</accession>
<dbReference type="Proteomes" id="UP000092555">
    <property type="component" value="Unassembled WGS sequence"/>
</dbReference>